<dbReference type="EMBL" id="ACBY02000023">
    <property type="protein sequence ID" value="EFB75968.1"/>
    <property type="molecule type" value="Genomic_DNA"/>
</dbReference>
<organism evidence="2 3">
    <name type="scientific">Subdoligranulum variabile DSM 15176</name>
    <dbReference type="NCBI Taxonomy" id="411471"/>
    <lineage>
        <taxon>Bacteria</taxon>
        <taxon>Bacillati</taxon>
        <taxon>Bacillota</taxon>
        <taxon>Clostridia</taxon>
        <taxon>Eubacteriales</taxon>
        <taxon>Oscillospiraceae</taxon>
        <taxon>Subdoligranulum</taxon>
    </lineage>
</organism>
<evidence type="ECO:0000313" key="2">
    <source>
        <dbReference type="EMBL" id="EFB75968.1"/>
    </source>
</evidence>
<sequence>MRKRRKDIRFFCVFAIFYRQISTIIEDLFMPTNFVFRFEKANLFIPFQMPNKRQRQAAVNRQTTPEDARRSSVIARMEKIKDQLQIPEYVEENQPRVWLEESYDLGDLVFAVLDIPWKAFYEKAQSLLEQYKDYEMAIRTDLLTQVDWRHYQPPQPEKESHEPSFKKWFPLNLFTRPVKKSSAQETPAATEGTSNRTPRTIAQGLAAPEQTAYCQVAQLYDDVKHSLADYPAMAALLAHYCTNAASDYYLQAIKTLDMTRLTDLDRSIMEQNGFLKVLHHEIYWCNALVQCSECVERYMKSFPTPDFLMKSYAGMDDRELCAASVTVLKMIAEQFRLLADFQPELASLVQYTLVEADLHPDKSADQRYGDALLVRHSGVAAGQKLYEQLRLRMLGRLSLPQEKASSRRHPDIASRSYFVADNLPAVAMAEFVQLCSQHETARKCQHCGMLFLSKNTGAKCCNRKSPNGGLRTCREVRKEERASEREVPPPVDVLNKVNKRMNGRLARSLGMTTERRASILKSWRKEVKPLVQEATDHPETFDEEAFDAQLCEIFNRVRQEEAAAERRGQEEASKKRRWKRKG</sequence>
<gene>
    <name evidence="2" type="ORF">SUBVAR_05748</name>
</gene>
<name>D1PN33_9FIRM</name>
<dbReference type="STRING" id="411471.SUBVAR_05748"/>
<feature type="compositionally biased region" description="Basic and acidic residues" evidence="1">
    <location>
        <begin position="563"/>
        <end position="573"/>
    </location>
</feature>
<evidence type="ECO:0000256" key="1">
    <source>
        <dbReference type="SAM" id="MobiDB-lite"/>
    </source>
</evidence>
<feature type="region of interest" description="Disordered" evidence="1">
    <location>
        <begin position="563"/>
        <end position="582"/>
    </location>
</feature>
<comment type="caution">
    <text evidence="2">The sequence shown here is derived from an EMBL/GenBank/DDBJ whole genome shotgun (WGS) entry which is preliminary data.</text>
</comment>
<dbReference type="HOGENOM" id="CLU_030338_0_0_9"/>
<reference evidence="2" key="1">
    <citation type="submission" date="2009-12" db="EMBL/GenBank/DDBJ databases">
        <authorList>
            <person name="Weinstock G."/>
            <person name="Sodergren E."/>
            <person name="Clifton S."/>
            <person name="Fulton L."/>
            <person name="Fulton B."/>
            <person name="Courtney L."/>
            <person name="Fronick C."/>
            <person name="Harrison M."/>
            <person name="Strong C."/>
            <person name="Farmer C."/>
            <person name="Delahaunty K."/>
            <person name="Markovic C."/>
            <person name="Hall O."/>
            <person name="Minx P."/>
            <person name="Tomlinson C."/>
            <person name="Mitreva M."/>
            <person name="Nelson J."/>
            <person name="Hou S."/>
            <person name="Wollam A."/>
            <person name="Pepin K.H."/>
            <person name="Johnson M."/>
            <person name="Bhonagiri V."/>
            <person name="Nash W.E."/>
            <person name="Warren W."/>
            <person name="Chinwalla A."/>
            <person name="Mardis E.R."/>
            <person name="Wilson R.K."/>
        </authorList>
    </citation>
    <scope>NUCLEOTIDE SEQUENCE [LARGE SCALE GENOMIC DNA]</scope>
    <source>
        <strain evidence="2">DSM 15176</strain>
    </source>
</reference>
<dbReference type="AlphaFoldDB" id="D1PN33"/>
<protein>
    <submittedName>
        <fullName evidence="2">Uncharacterized protein</fullName>
    </submittedName>
</protein>
<keyword evidence="3" id="KW-1185">Reference proteome</keyword>
<dbReference type="Proteomes" id="UP000003438">
    <property type="component" value="Unassembled WGS sequence"/>
</dbReference>
<proteinExistence type="predicted"/>
<dbReference type="InterPro" id="IPR045722">
    <property type="entry name" value="DUF6076"/>
</dbReference>
<accession>D1PN33</accession>
<dbReference type="Pfam" id="PF19553">
    <property type="entry name" value="DUF6076"/>
    <property type="match status" value="1"/>
</dbReference>
<evidence type="ECO:0000313" key="3">
    <source>
        <dbReference type="Proteomes" id="UP000003438"/>
    </source>
</evidence>